<gene>
    <name evidence="4" type="ORF">A3Q41_03352</name>
</gene>
<proteinExistence type="predicted"/>
<keyword evidence="2" id="KW-0472">Membrane</keyword>
<dbReference type="PANTHER" id="PTHR37938">
    <property type="entry name" value="BLL0215 PROTEIN"/>
    <property type="match status" value="1"/>
</dbReference>
<keyword evidence="2" id="KW-0812">Transmembrane</keyword>
<name>A0A143QNA7_RHOFA</name>
<dbReference type="RefSeq" id="WP_027496483.1">
    <property type="nucleotide sequence ID" value="NZ_CP015220.1"/>
</dbReference>
<dbReference type="InterPro" id="IPR005182">
    <property type="entry name" value="YdbS-like_PH"/>
</dbReference>
<evidence type="ECO:0000256" key="1">
    <source>
        <dbReference type="SAM" id="MobiDB-lite"/>
    </source>
</evidence>
<dbReference type="OrthoDB" id="4350422at2"/>
<dbReference type="AlphaFoldDB" id="A0A143QNA7"/>
<protein>
    <recommendedName>
        <fullName evidence="3">YdbS-like PH domain-containing protein</fullName>
    </recommendedName>
</protein>
<organism evidence="4 5">
    <name type="scientific">Rhodococcoides fascians</name>
    <name type="common">Rhodococcus fascians</name>
    <dbReference type="NCBI Taxonomy" id="1828"/>
    <lineage>
        <taxon>Bacteria</taxon>
        <taxon>Bacillati</taxon>
        <taxon>Actinomycetota</taxon>
        <taxon>Actinomycetes</taxon>
        <taxon>Mycobacteriales</taxon>
        <taxon>Nocardiaceae</taxon>
        <taxon>Rhodococcoides</taxon>
    </lineage>
</organism>
<feature type="transmembrane region" description="Helical" evidence="2">
    <location>
        <begin position="25"/>
        <end position="45"/>
    </location>
</feature>
<reference evidence="5" key="2">
    <citation type="submission" date="2016-04" db="EMBL/GenBank/DDBJ databases">
        <title>Complete Genome and Plasmid Sequences for Rhodococcus fascians D188 and Draft Sequences for Rhodococcus spp. Isolates PBTS 1 and PBTS 2.</title>
        <authorList>
            <person name="Stamer R."/>
            <person name="Vereecke D."/>
            <person name="Zhang Y."/>
            <person name="Schilkey F."/>
            <person name="Devitt N."/>
            <person name="Randall J."/>
        </authorList>
    </citation>
    <scope>NUCLEOTIDE SEQUENCE [LARGE SCALE GENOMIC DNA]</scope>
    <source>
        <strain evidence="5">PBTS2</strain>
    </source>
</reference>
<feature type="domain" description="YdbS-like PH" evidence="3">
    <location>
        <begin position="81"/>
        <end position="153"/>
    </location>
</feature>
<feature type="transmembrane region" description="Helical" evidence="2">
    <location>
        <begin position="57"/>
        <end position="76"/>
    </location>
</feature>
<feature type="region of interest" description="Disordered" evidence="1">
    <location>
        <begin position="175"/>
        <end position="199"/>
    </location>
</feature>
<accession>A0A260THG6</accession>
<dbReference type="Proteomes" id="UP000076038">
    <property type="component" value="Chromosome"/>
</dbReference>
<keyword evidence="5" id="KW-1185">Reference proteome</keyword>
<evidence type="ECO:0000313" key="4">
    <source>
        <dbReference type="EMBL" id="AMY24643.1"/>
    </source>
</evidence>
<dbReference type="PATRIC" id="fig|1653479.3.peg.3401"/>
<evidence type="ECO:0000313" key="5">
    <source>
        <dbReference type="Proteomes" id="UP000076038"/>
    </source>
</evidence>
<evidence type="ECO:0000259" key="3">
    <source>
        <dbReference type="Pfam" id="PF03703"/>
    </source>
</evidence>
<reference evidence="4 5" key="1">
    <citation type="journal article" date="2016" name="Genome Announc.">
        <title>Complete Genome and Plasmid Sequences for Rhodococcus fascians D188 and Draft Sequences for Rhodococcus Isolates PBTS 1 and PBTS 2.</title>
        <authorList>
            <person name="Stamler R.A."/>
            <person name="Vereecke D."/>
            <person name="Zhang Y."/>
            <person name="Schilkey F."/>
            <person name="Devitt N."/>
            <person name="Randall J.J."/>
        </authorList>
    </citation>
    <scope>NUCLEOTIDE SEQUENCE [LARGE SCALE GENOMIC DNA]</scope>
    <source>
        <strain evidence="4 5">PBTS2</strain>
    </source>
</reference>
<dbReference type="GeneID" id="93553517"/>
<dbReference type="PANTHER" id="PTHR37938:SF1">
    <property type="entry name" value="BLL0215 PROTEIN"/>
    <property type="match status" value="1"/>
</dbReference>
<evidence type="ECO:0000256" key="2">
    <source>
        <dbReference type="SAM" id="Phobius"/>
    </source>
</evidence>
<dbReference type="EMBL" id="CP015220">
    <property type="protein sequence ID" value="AMY24643.1"/>
    <property type="molecule type" value="Genomic_DNA"/>
</dbReference>
<dbReference type="Pfam" id="PF03703">
    <property type="entry name" value="bPH_2"/>
    <property type="match status" value="1"/>
</dbReference>
<sequence length="199" mass="22129">MGYPQDALADEEELLLHRHPHWKMLILPSITFVLATGLAGVALGVAGARLESTAADVATIAALVVWAAIVGWRCLVPLVSWKCTHFIVTDRRVLVRQGVLTHSGIDIPMSRISNVQFRHGLLDRMLGTGTLIIASASDDPLEFDDIPQVQRVHSLLYQQVFDSMDFRRESVHDRDRAFEPMADDAPAESKPGWRAGKRR</sequence>
<dbReference type="KEGG" id="rhs:A3Q41_03352"/>
<keyword evidence="2" id="KW-1133">Transmembrane helix</keyword>
<accession>A0A143QNA7</accession>